<dbReference type="SUPFAM" id="SSF51905">
    <property type="entry name" value="FAD/NAD(P)-binding domain"/>
    <property type="match status" value="1"/>
</dbReference>
<dbReference type="Pfam" id="PF21688">
    <property type="entry name" value="FAD-depend_C"/>
    <property type="match status" value="1"/>
</dbReference>
<reference evidence="2 3" key="1">
    <citation type="submission" date="2019-08" db="EMBL/GenBank/DDBJ databases">
        <title>In-depth cultivation of the pig gut microbiome towards novel bacterial diversity and tailored functional studies.</title>
        <authorList>
            <person name="Wylensek D."/>
            <person name="Hitch T.C.A."/>
            <person name="Clavel T."/>
        </authorList>
    </citation>
    <scope>NUCLEOTIDE SEQUENCE [LARGE SCALE GENOMIC DNA]</scope>
    <source>
        <strain evidence="2 3">Oil+RF-744-GAM-WT-6</strain>
    </source>
</reference>
<dbReference type="EMBL" id="VUMN01000012">
    <property type="protein sequence ID" value="MSS58528.1"/>
    <property type="molecule type" value="Genomic_DNA"/>
</dbReference>
<evidence type="ECO:0000259" key="1">
    <source>
        <dbReference type="Pfam" id="PF21688"/>
    </source>
</evidence>
<dbReference type="AlphaFoldDB" id="A0A7X2NSC3"/>
<evidence type="ECO:0000313" key="2">
    <source>
        <dbReference type="EMBL" id="MSS58528.1"/>
    </source>
</evidence>
<comment type="caution">
    <text evidence="2">The sequence shown here is derived from an EMBL/GenBank/DDBJ whole genome shotgun (WGS) entry which is preliminary data.</text>
</comment>
<dbReference type="Gene3D" id="3.30.70.2700">
    <property type="match status" value="1"/>
</dbReference>
<dbReference type="PANTHER" id="PTHR42842">
    <property type="entry name" value="FAD/NAD(P)-BINDING OXIDOREDUCTASE"/>
    <property type="match status" value="1"/>
</dbReference>
<feature type="domain" description="FAD-dependent protein C-terminal" evidence="1">
    <location>
        <begin position="276"/>
        <end position="469"/>
    </location>
</feature>
<dbReference type="PIRSF" id="PIRSF038984">
    <property type="entry name" value="FAD_binding_protein"/>
    <property type="match status" value="1"/>
</dbReference>
<gene>
    <name evidence="2" type="ORF">FYJ51_06375</name>
</gene>
<dbReference type="RefSeq" id="WP_154504329.1">
    <property type="nucleotide sequence ID" value="NZ_VUMN01000012.1"/>
</dbReference>
<dbReference type="PANTHER" id="PTHR42842:SF3">
    <property type="entry name" value="FAD_NAD(P)-BINDING OXIDOREDUCTASE FAMILY PROTEIN"/>
    <property type="match status" value="1"/>
</dbReference>
<dbReference type="InterPro" id="IPR036188">
    <property type="entry name" value="FAD/NAD-bd_sf"/>
</dbReference>
<dbReference type="Proteomes" id="UP000461880">
    <property type="component" value="Unassembled WGS sequence"/>
</dbReference>
<protein>
    <recommendedName>
        <fullName evidence="1">FAD-dependent protein C-terminal domain-containing protein</fullName>
    </recommendedName>
</protein>
<dbReference type="Gene3D" id="3.50.50.60">
    <property type="entry name" value="FAD/NAD(P)-binding domain"/>
    <property type="match status" value="2"/>
</dbReference>
<sequence length="527" mass="57444">MLRIEVHTPVSDQADPIETAIREHHIKAADVHSAEIVHRSLDARAKRAPRYDWQIDLELENEAFYLKKLKARHTEPYHYQVPEAGSEVLETRPVIAGFGPAGMAAAYLLAAKGYRPIVVERGPAIEDRKAAVDSYWKTGVLDPERNVQFGEGGAGAFSDGKLTTRVKDPRVRLILTELVKAGADPSIMWMNHPHIGTDALCGIDENLRKAIERMGGEVRFMTKLEQIVTDHGSLKEVKLSDGSVLPCRMLILAIGHSARDTFRMLAECGVPMEAKQFAVGFRAEHLQSFINARQYRSIPEGTVLPAAEYHLSHTSSLGKGVYSFCMCPGGYVVAAASEKDTVVVNGMSYAARDGRNANSALVIQTDASDFGKGLMAGVEFQERMEHLAFEMGNGKAPCETIAHYLDPSAGNEISDVLPTYPLGVKMLDLHPLLNERMNQSLAEMLVHTEKIFPGFTKNGALFTGVETRTSSPVRILRNLSTMESEVAGLYPCGEGAGYSGGIVSSAIDGVKAAEQIIARFAPPEGLE</sequence>
<organism evidence="2 3">
    <name type="scientific">Stecheria intestinalis</name>
    <dbReference type="NCBI Taxonomy" id="2606630"/>
    <lineage>
        <taxon>Bacteria</taxon>
        <taxon>Bacillati</taxon>
        <taxon>Bacillota</taxon>
        <taxon>Erysipelotrichia</taxon>
        <taxon>Erysipelotrichales</taxon>
        <taxon>Erysipelotrichaceae</taxon>
        <taxon>Stecheria</taxon>
    </lineage>
</organism>
<accession>A0A7X2NSC3</accession>
<dbReference type="InterPro" id="IPR049516">
    <property type="entry name" value="FAD-depend_C"/>
</dbReference>
<name>A0A7X2NSC3_9FIRM</name>
<proteinExistence type="predicted"/>
<dbReference type="InterPro" id="IPR028348">
    <property type="entry name" value="FAD-binding_protein"/>
</dbReference>
<keyword evidence="3" id="KW-1185">Reference proteome</keyword>
<evidence type="ECO:0000313" key="3">
    <source>
        <dbReference type="Proteomes" id="UP000461880"/>
    </source>
</evidence>